<feature type="compositionally biased region" description="Pro residues" evidence="4">
    <location>
        <begin position="262"/>
        <end position="276"/>
    </location>
</feature>
<evidence type="ECO:0000256" key="2">
    <source>
        <dbReference type="ARBA" id="ARBA00023242"/>
    </source>
</evidence>
<dbReference type="SMART" id="SM00454">
    <property type="entry name" value="SAM"/>
    <property type="match status" value="1"/>
</dbReference>
<keyword evidence="2 3" id="KW-0539">Nucleus</keyword>
<accession>A0ABQ9P8W1</accession>
<feature type="compositionally biased region" description="Basic and acidic residues" evidence="4">
    <location>
        <begin position="235"/>
        <end position="245"/>
    </location>
</feature>
<evidence type="ECO:0000259" key="5">
    <source>
        <dbReference type="PROSITE" id="PS50105"/>
    </source>
</evidence>
<evidence type="ECO:0000256" key="1">
    <source>
        <dbReference type="ARBA" id="ARBA00023125"/>
    </source>
</evidence>
<feature type="compositionally biased region" description="Polar residues" evidence="4">
    <location>
        <begin position="284"/>
        <end position="307"/>
    </location>
</feature>
<dbReference type="InterPro" id="IPR009071">
    <property type="entry name" value="HMG_box_dom"/>
</dbReference>
<feature type="compositionally biased region" description="Basic and acidic residues" evidence="4">
    <location>
        <begin position="99"/>
        <end position="108"/>
    </location>
</feature>
<feature type="domain" description="HMG box" evidence="6">
    <location>
        <begin position="124"/>
        <end position="190"/>
    </location>
</feature>
<dbReference type="InterPro" id="IPR036910">
    <property type="entry name" value="HMG_box_dom_sf"/>
</dbReference>
<evidence type="ECO:0000256" key="3">
    <source>
        <dbReference type="PROSITE-ProRule" id="PRU00267"/>
    </source>
</evidence>
<reference evidence="7" key="1">
    <citation type="submission" date="2022-10" db="EMBL/GenBank/DDBJ databases">
        <title>Culturing micro-colonial fungi from biological soil crusts in the Mojave desert and describing Neophaeococcomyces mojavensis, and introducing the new genera and species Taxawa tesnikishii.</title>
        <authorList>
            <person name="Kurbessoian T."/>
            <person name="Stajich J.E."/>
        </authorList>
    </citation>
    <scope>NUCLEOTIDE SEQUENCE</scope>
    <source>
        <strain evidence="7">TK_1</strain>
    </source>
</reference>
<feature type="region of interest" description="Disordered" evidence="4">
    <location>
        <begin position="214"/>
        <end position="330"/>
    </location>
</feature>
<evidence type="ECO:0000313" key="8">
    <source>
        <dbReference type="Proteomes" id="UP001172684"/>
    </source>
</evidence>
<dbReference type="SUPFAM" id="SSF47769">
    <property type="entry name" value="SAM/Pointed domain"/>
    <property type="match status" value="1"/>
</dbReference>
<gene>
    <name evidence="7" type="ORF">H2201_001058</name>
</gene>
<feature type="domain" description="SAM" evidence="5">
    <location>
        <begin position="1"/>
        <end position="62"/>
    </location>
</feature>
<dbReference type="Gene3D" id="1.10.150.50">
    <property type="entry name" value="Transcription Factor, Ets-1"/>
    <property type="match status" value="1"/>
</dbReference>
<dbReference type="PANTHER" id="PTHR46040:SF3">
    <property type="entry name" value="HIGH MOBILITY GROUP PROTEIN 2"/>
    <property type="match status" value="1"/>
</dbReference>
<comment type="caution">
    <text evidence="7">The sequence shown here is derived from an EMBL/GenBank/DDBJ whole genome shotgun (WGS) entry which is preliminary data.</text>
</comment>
<protein>
    <recommendedName>
        <fullName evidence="9">HMG box domain-containing protein</fullName>
    </recommendedName>
</protein>
<dbReference type="Gene3D" id="1.10.30.10">
    <property type="entry name" value="High mobility group box domain"/>
    <property type="match status" value="1"/>
</dbReference>
<dbReference type="Pfam" id="PF00536">
    <property type="entry name" value="SAM_1"/>
    <property type="match status" value="1"/>
</dbReference>
<feature type="region of interest" description="Disordered" evidence="4">
    <location>
        <begin position="375"/>
        <end position="400"/>
    </location>
</feature>
<keyword evidence="8" id="KW-1185">Reference proteome</keyword>
<dbReference type="InterPro" id="IPR001660">
    <property type="entry name" value="SAM"/>
</dbReference>
<organism evidence="7 8">
    <name type="scientific">Coniosporium apollinis</name>
    <dbReference type="NCBI Taxonomy" id="61459"/>
    <lineage>
        <taxon>Eukaryota</taxon>
        <taxon>Fungi</taxon>
        <taxon>Dikarya</taxon>
        <taxon>Ascomycota</taxon>
        <taxon>Pezizomycotina</taxon>
        <taxon>Dothideomycetes</taxon>
        <taxon>Dothideomycetes incertae sedis</taxon>
        <taxon>Coniosporium</taxon>
    </lineage>
</organism>
<dbReference type="EMBL" id="JAPDRL010000005">
    <property type="protein sequence ID" value="KAJ9668812.1"/>
    <property type="molecule type" value="Genomic_DNA"/>
</dbReference>
<dbReference type="Pfam" id="PF00505">
    <property type="entry name" value="HMG_box"/>
    <property type="match status" value="1"/>
</dbReference>
<evidence type="ECO:0000313" key="7">
    <source>
        <dbReference type="EMBL" id="KAJ9668812.1"/>
    </source>
</evidence>
<proteinExistence type="predicted"/>
<dbReference type="Proteomes" id="UP001172684">
    <property type="component" value="Unassembled WGS sequence"/>
</dbReference>
<dbReference type="SUPFAM" id="SSF47095">
    <property type="entry name" value="HMG-box"/>
    <property type="match status" value="1"/>
</dbReference>
<dbReference type="PROSITE" id="PS50118">
    <property type="entry name" value="HMG_BOX_2"/>
    <property type="match status" value="1"/>
</dbReference>
<dbReference type="InterPro" id="IPR013761">
    <property type="entry name" value="SAM/pointed_sf"/>
</dbReference>
<evidence type="ECO:0000259" key="6">
    <source>
        <dbReference type="PROSITE" id="PS50118"/>
    </source>
</evidence>
<dbReference type="PANTHER" id="PTHR46040">
    <property type="entry name" value="HIGH MOBILITY GROUP PROTEIN 2"/>
    <property type="match status" value="1"/>
</dbReference>
<dbReference type="SMART" id="SM00398">
    <property type="entry name" value="HMG"/>
    <property type="match status" value="1"/>
</dbReference>
<dbReference type="CDD" id="cd09487">
    <property type="entry name" value="SAM_superfamily"/>
    <property type="match status" value="1"/>
</dbReference>
<keyword evidence="1 3" id="KW-0238">DNA-binding</keyword>
<dbReference type="InterPro" id="IPR051965">
    <property type="entry name" value="ChromReg_NeuronalGeneExpr"/>
</dbReference>
<evidence type="ECO:0000256" key="4">
    <source>
        <dbReference type="SAM" id="MobiDB-lite"/>
    </source>
</evidence>
<sequence length="480" mass="53357">MTELRDTLERLGLSQYLDAFTAEGFDTWETLLDITESDLTSLNVKLGHRRKLQRAIAEERAHSGERALSFVPGNAPSVDGSYRSDDSVTENKANKRREHAAPDRETPAAKRKYRRHPKPDENAPERPASAYVIFSNDMREVLKGQELSFTEIAKTVGERWQVLSPNYRDKYERQAAAAKEKYYTELAEYKKTPEHAQYQEYLADFKAKHATPATEGKRLKLEPETSYSAPSSGNDHTERAAKRLSDSFLDSLRDGRRRSGSSPPPPLRARRPPPLSNSPKDRSVSTVNSPRLQDPQSSMPVSPVSTSLRRETSFDLPLHTGSASALDARDRGLDRRTYSAQQSLNHPHSASLANAPVVGQGAQSPQLRDLLSRRPHRESSTLPPLVHDDTTLSSESTGYTPPYQGSLLPAIDAAKEHRVLPQPVPTPGYIVSPLDRKPLLSRPQAVPFSEPSHGSPLAALLRAGELARDADMRDWSKDPS</sequence>
<feature type="DNA-binding region" description="HMG box" evidence="3">
    <location>
        <begin position="124"/>
        <end position="190"/>
    </location>
</feature>
<name>A0ABQ9P8W1_9PEZI</name>
<dbReference type="PROSITE" id="PS50105">
    <property type="entry name" value="SAM_DOMAIN"/>
    <property type="match status" value="1"/>
</dbReference>
<feature type="compositionally biased region" description="Polar residues" evidence="4">
    <location>
        <begin position="225"/>
        <end position="234"/>
    </location>
</feature>
<evidence type="ECO:0008006" key="9">
    <source>
        <dbReference type="Google" id="ProtNLM"/>
    </source>
</evidence>
<feature type="region of interest" description="Disordered" evidence="4">
    <location>
        <begin position="67"/>
        <end position="127"/>
    </location>
</feature>